<dbReference type="Pfam" id="PF02230">
    <property type="entry name" value="Abhydrolase_2"/>
    <property type="match status" value="1"/>
</dbReference>
<evidence type="ECO:0000259" key="3">
    <source>
        <dbReference type="Pfam" id="PF02230"/>
    </source>
</evidence>
<dbReference type="PANTHER" id="PTHR10655">
    <property type="entry name" value="LYSOPHOSPHOLIPASE-RELATED"/>
    <property type="match status" value="1"/>
</dbReference>
<organism evidence="4 5">
    <name type="scientific">Agarivorans gilvus</name>
    <dbReference type="NCBI Taxonomy" id="680279"/>
    <lineage>
        <taxon>Bacteria</taxon>
        <taxon>Pseudomonadati</taxon>
        <taxon>Pseudomonadota</taxon>
        <taxon>Gammaproteobacteria</taxon>
        <taxon>Alteromonadales</taxon>
        <taxon>Alteromonadaceae</taxon>
        <taxon>Agarivorans</taxon>
    </lineage>
</organism>
<evidence type="ECO:0000313" key="5">
    <source>
        <dbReference type="Proteomes" id="UP000651977"/>
    </source>
</evidence>
<comment type="similarity">
    <text evidence="1">Belongs to the AB hydrolase superfamily. AB hydrolase 2 family.</text>
</comment>
<evidence type="ECO:0000256" key="2">
    <source>
        <dbReference type="ARBA" id="ARBA00022801"/>
    </source>
</evidence>
<keyword evidence="2" id="KW-0378">Hydrolase</keyword>
<reference evidence="5" key="1">
    <citation type="journal article" date="2019" name="Int. J. Syst. Evol. Microbiol.">
        <title>The Global Catalogue of Microorganisms (GCM) 10K type strain sequencing project: providing services to taxonomists for standard genome sequencing and annotation.</title>
        <authorList>
            <consortium name="The Broad Institute Genomics Platform"/>
            <consortium name="The Broad Institute Genome Sequencing Center for Infectious Disease"/>
            <person name="Wu L."/>
            <person name="Ma J."/>
        </authorList>
    </citation>
    <scope>NUCLEOTIDE SEQUENCE [LARGE SCALE GENOMIC DNA]</scope>
    <source>
        <strain evidence="5">CGMCC 1.10131</strain>
    </source>
</reference>
<proteinExistence type="inferred from homology"/>
<evidence type="ECO:0000313" key="4">
    <source>
        <dbReference type="EMBL" id="GGB21495.1"/>
    </source>
</evidence>
<dbReference type="InterPro" id="IPR029058">
    <property type="entry name" value="AB_hydrolase_fold"/>
</dbReference>
<dbReference type="EMBL" id="BMDY01000042">
    <property type="protein sequence ID" value="GGB21495.1"/>
    <property type="molecule type" value="Genomic_DNA"/>
</dbReference>
<gene>
    <name evidence="4" type="ORF">GCM10007414_38600</name>
</gene>
<name>A0ABQ1I8F9_9ALTE</name>
<sequence length="218" mass="23716">MSALSAICVEPESPARYCIICLHGLGAGAEDLLPLAKQLKLNQHAAVRFIFPSAPERSVTANAGYFMPAWYDILAFSPQRQINLQHLNEVSAQVSQLVEQQMAQGIASENIVLMGFSQGGAVAYHCALNTTKPLGGLVCMSTYLLPQSLPKQPWQLNTPILIQHGQQDDVVAPSLGQQAAEQLKALGYHPEFESFAMAHTISLSQIKALSLWLNQHLS</sequence>
<dbReference type="Proteomes" id="UP000651977">
    <property type="component" value="Unassembled WGS sequence"/>
</dbReference>
<comment type="caution">
    <text evidence="4">The sequence shown here is derived from an EMBL/GenBank/DDBJ whole genome shotgun (WGS) entry which is preliminary data.</text>
</comment>
<protein>
    <submittedName>
        <fullName evidence="4">Carboxylesterase</fullName>
    </submittedName>
</protein>
<keyword evidence="5" id="KW-1185">Reference proteome</keyword>
<dbReference type="RefSeq" id="WP_055733515.1">
    <property type="nucleotide sequence ID" value="NZ_BMDY01000042.1"/>
</dbReference>
<feature type="domain" description="Phospholipase/carboxylesterase/thioesterase" evidence="3">
    <location>
        <begin position="8"/>
        <end position="216"/>
    </location>
</feature>
<dbReference type="PANTHER" id="PTHR10655:SF17">
    <property type="entry name" value="LYSOPHOSPHOLIPASE-LIKE PROTEIN 1"/>
    <property type="match status" value="1"/>
</dbReference>
<dbReference type="Gene3D" id="3.40.50.1820">
    <property type="entry name" value="alpha/beta hydrolase"/>
    <property type="match status" value="1"/>
</dbReference>
<accession>A0ABQ1I8F9</accession>
<dbReference type="InterPro" id="IPR050565">
    <property type="entry name" value="LYPA1-2/EST-like"/>
</dbReference>
<evidence type="ECO:0000256" key="1">
    <source>
        <dbReference type="ARBA" id="ARBA00006499"/>
    </source>
</evidence>
<dbReference type="SUPFAM" id="SSF53474">
    <property type="entry name" value="alpha/beta-Hydrolases"/>
    <property type="match status" value="1"/>
</dbReference>
<dbReference type="InterPro" id="IPR003140">
    <property type="entry name" value="PLipase/COase/thioEstase"/>
</dbReference>